<accession>A0A9P9DPR3</accession>
<dbReference type="GO" id="GO:0000785">
    <property type="term" value="C:chromatin"/>
    <property type="evidence" value="ECO:0007669"/>
    <property type="project" value="TreeGrafter"/>
</dbReference>
<evidence type="ECO:0000256" key="8">
    <source>
        <dbReference type="SAM" id="MobiDB-lite"/>
    </source>
</evidence>
<dbReference type="AlphaFoldDB" id="A0A9P9DPR3"/>
<reference evidence="10" key="1">
    <citation type="journal article" date="2021" name="Nat. Commun.">
        <title>Genetic determinants of endophytism in the Arabidopsis root mycobiome.</title>
        <authorList>
            <person name="Mesny F."/>
            <person name="Miyauchi S."/>
            <person name="Thiergart T."/>
            <person name="Pickel B."/>
            <person name="Atanasova L."/>
            <person name="Karlsson M."/>
            <person name="Huettel B."/>
            <person name="Barry K.W."/>
            <person name="Haridas S."/>
            <person name="Chen C."/>
            <person name="Bauer D."/>
            <person name="Andreopoulos W."/>
            <person name="Pangilinan J."/>
            <person name="LaButti K."/>
            <person name="Riley R."/>
            <person name="Lipzen A."/>
            <person name="Clum A."/>
            <person name="Drula E."/>
            <person name="Henrissat B."/>
            <person name="Kohler A."/>
            <person name="Grigoriev I.V."/>
            <person name="Martin F.M."/>
            <person name="Hacquard S."/>
        </authorList>
    </citation>
    <scope>NUCLEOTIDE SEQUENCE</scope>
    <source>
        <strain evidence="10">MPI-CAGE-AT-0147</strain>
    </source>
</reference>
<dbReference type="GO" id="GO:0000981">
    <property type="term" value="F:DNA-binding transcription factor activity, RNA polymerase II-specific"/>
    <property type="evidence" value="ECO:0007669"/>
    <property type="project" value="InterPro"/>
</dbReference>
<dbReference type="PANTHER" id="PTHR40626:SF7">
    <property type="entry name" value="TRANSCRIPTION FACTOR, PUTATIVE (AFU_ORTHOLOGUE AFUA_1G04110)-RELATED"/>
    <property type="match status" value="1"/>
</dbReference>
<dbReference type="Pfam" id="PF04082">
    <property type="entry name" value="Fungal_trans"/>
    <property type="match status" value="1"/>
</dbReference>
<comment type="subcellular location">
    <subcellularLocation>
        <location evidence="1">Nucleus</location>
    </subcellularLocation>
</comment>
<dbReference type="PROSITE" id="PS50157">
    <property type="entry name" value="ZINC_FINGER_C2H2_2"/>
    <property type="match status" value="2"/>
</dbReference>
<feature type="domain" description="C2H2-type" evidence="9">
    <location>
        <begin position="39"/>
        <end position="61"/>
    </location>
</feature>
<evidence type="ECO:0000256" key="2">
    <source>
        <dbReference type="ARBA" id="ARBA00022723"/>
    </source>
</evidence>
<dbReference type="InterPro" id="IPR051059">
    <property type="entry name" value="VerF-like"/>
</dbReference>
<keyword evidence="11" id="KW-1185">Reference proteome</keyword>
<dbReference type="SMART" id="SM00355">
    <property type="entry name" value="ZnF_C2H2"/>
    <property type="match status" value="2"/>
</dbReference>
<dbReference type="PANTHER" id="PTHR40626">
    <property type="entry name" value="MIP31509P"/>
    <property type="match status" value="1"/>
</dbReference>
<dbReference type="CDD" id="cd12148">
    <property type="entry name" value="fungal_TF_MHR"/>
    <property type="match status" value="1"/>
</dbReference>
<dbReference type="SUPFAM" id="SSF57667">
    <property type="entry name" value="beta-beta-alpha zinc fingers"/>
    <property type="match status" value="1"/>
</dbReference>
<dbReference type="GO" id="GO:0000978">
    <property type="term" value="F:RNA polymerase II cis-regulatory region sequence-specific DNA binding"/>
    <property type="evidence" value="ECO:0007669"/>
    <property type="project" value="InterPro"/>
</dbReference>
<evidence type="ECO:0000313" key="10">
    <source>
        <dbReference type="EMBL" id="KAH7123133.1"/>
    </source>
</evidence>
<feature type="region of interest" description="Disordered" evidence="8">
    <location>
        <begin position="61"/>
        <end position="134"/>
    </location>
</feature>
<protein>
    <recommendedName>
        <fullName evidence="9">C2H2-type domain-containing protein</fullName>
    </recommendedName>
</protein>
<dbReference type="Proteomes" id="UP000738349">
    <property type="component" value="Unassembled WGS sequence"/>
</dbReference>
<dbReference type="PROSITE" id="PS00028">
    <property type="entry name" value="ZINC_FINGER_C2H2_1"/>
    <property type="match status" value="2"/>
</dbReference>
<sequence>MATANVNDKWRKCAFCDRQFTKVEHLNRHQRSHTGERPFKCPKCDQRYARSDVLARHIQNHPRRVYRSKGTKQVPSPNANQQFTSISADDTQPEGDLLEARGSASPAGLNLDSDARVPARSSSSSSPPVDLNSQYMLTSNAGRPVQQWPQPPIESVNVMSELLFDPLWMQEPNEHHPPGTENHLAIDSSLYTNIPPLLDQPIGDSWPFSATLYAGCDLSHISMDVACIGANASLGSSAELLERQPSPFISEPPLLEVPMINENMPKAMSLPCVSPAPPDSLHRVQQLWSGRGSSQPALLIQTLWNDIAEHKADNILSDPGAHVNLPKTSPSDLRPENDMSDKITKPCRERLFAFCNQTQRSPEKIGAANVLPPSEPQPSEASSDPLTSMNHIDIYFPSVEILDLSLKFYFRHVQLSLPFVHQPTFNVSDTPCLLLLPMILIGYSILDPRGSVAFVSRFRTRLIELCRVDLAYKARGKSGSPSALIRSLGSSILVLYLNLDQRQNREEEAALMLCAQTLHIAEKHGLYETFKCQDLIAGLLAKFSDGERGWKVWARVESVKRLILSLMRMDAAYSRLMGTTGVIDPNQVNVVVPTISDLFDSPSADKFVENAKMTDVTMSVIHMRHLAKRPSGSEMINKFLLRVILDNTHILISNAQVKIFSAADHTVLQSTAFVPVNLYNQSAEAKNISRQLVAISKDCREMFRPPTGQLCSLTWNYLCIVITAPIEQIELALGRRGHQSALKARGAIKVWSKTPAARRAVLHAAQIFYILSNGAHLPLPSVDKTLLRVESMVFTAALVVGLYFLTDETSTPSSPMADKSIPINKLELLQEIDWAMIDDEGLTEQQSDWTMTLESAEQSPSSQCTATQARQFIRTGLFLLTFDSDSQIQGANTARRVFQEYAYLLDQLGGHDGSDSSIANLARSISNVLEP</sequence>
<keyword evidence="6" id="KW-0539">Nucleus</keyword>
<evidence type="ECO:0000256" key="4">
    <source>
        <dbReference type="ARBA" id="ARBA00022771"/>
    </source>
</evidence>
<feature type="compositionally biased region" description="Basic residues" evidence="8">
    <location>
        <begin position="61"/>
        <end position="70"/>
    </location>
</feature>
<name>A0A9P9DPR3_9HYPO</name>
<proteinExistence type="predicted"/>
<feature type="region of interest" description="Disordered" evidence="8">
    <location>
        <begin position="318"/>
        <end position="338"/>
    </location>
</feature>
<dbReference type="FunFam" id="3.30.160.60:FF:002343">
    <property type="entry name" value="Zinc finger protein 33A"/>
    <property type="match status" value="1"/>
</dbReference>
<evidence type="ECO:0000256" key="6">
    <source>
        <dbReference type="ARBA" id="ARBA00023242"/>
    </source>
</evidence>
<dbReference type="InterPro" id="IPR013087">
    <property type="entry name" value="Znf_C2H2_type"/>
</dbReference>
<keyword evidence="4 7" id="KW-0863">Zinc-finger</keyword>
<feature type="domain" description="C2H2-type" evidence="9">
    <location>
        <begin position="11"/>
        <end position="38"/>
    </location>
</feature>
<feature type="region of interest" description="Disordered" evidence="8">
    <location>
        <begin position="365"/>
        <end position="385"/>
    </location>
</feature>
<dbReference type="GO" id="GO:0008270">
    <property type="term" value="F:zinc ion binding"/>
    <property type="evidence" value="ECO:0007669"/>
    <property type="project" value="UniProtKB-KW"/>
</dbReference>
<evidence type="ECO:0000313" key="11">
    <source>
        <dbReference type="Proteomes" id="UP000738349"/>
    </source>
</evidence>
<dbReference type="InterPro" id="IPR007219">
    <property type="entry name" value="XnlR_reg_dom"/>
</dbReference>
<comment type="caution">
    <text evidence="10">The sequence shown here is derived from an EMBL/GenBank/DDBJ whole genome shotgun (WGS) entry which is preliminary data.</text>
</comment>
<dbReference type="GO" id="GO:0005634">
    <property type="term" value="C:nucleus"/>
    <property type="evidence" value="ECO:0007669"/>
    <property type="project" value="UniProtKB-SubCell"/>
</dbReference>
<feature type="compositionally biased region" description="Low complexity" evidence="8">
    <location>
        <begin position="116"/>
        <end position="130"/>
    </location>
</feature>
<gene>
    <name evidence="10" type="ORF">EDB81DRAFT_952073</name>
</gene>
<evidence type="ECO:0000256" key="3">
    <source>
        <dbReference type="ARBA" id="ARBA00022737"/>
    </source>
</evidence>
<feature type="compositionally biased region" description="Polar residues" evidence="8">
    <location>
        <begin position="71"/>
        <end position="90"/>
    </location>
</feature>
<evidence type="ECO:0000256" key="1">
    <source>
        <dbReference type="ARBA" id="ARBA00004123"/>
    </source>
</evidence>
<dbReference type="GO" id="GO:0006351">
    <property type="term" value="P:DNA-templated transcription"/>
    <property type="evidence" value="ECO:0007669"/>
    <property type="project" value="InterPro"/>
</dbReference>
<dbReference type="OrthoDB" id="10018191at2759"/>
<dbReference type="Pfam" id="PF00096">
    <property type="entry name" value="zf-C2H2"/>
    <property type="match status" value="1"/>
</dbReference>
<dbReference type="InterPro" id="IPR036236">
    <property type="entry name" value="Znf_C2H2_sf"/>
</dbReference>
<dbReference type="EMBL" id="JAGMUV010000023">
    <property type="protein sequence ID" value="KAH7123133.1"/>
    <property type="molecule type" value="Genomic_DNA"/>
</dbReference>
<organism evidence="10 11">
    <name type="scientific">Dactylonectria macrodidyma</name>
    <dbReference type="NCBI Taxonomy" id="307937"/>
    <lineage>
        <taxon>Eukaryota</taxon>
        <taxon>Fungi</taxon>
        <taxon>Dikarya</taxon>
        <taxon>Ascomycota</taxon>
        <taxon>Pezizomycotina</taxon>
        <taxon>Sordariomycetes</taxon>
        <taxon>Hypocreomycetidae</taxon>
        <taxon>Hypocreales</taxon>
        <taxon>Nectriaceae</taxon>
        <taxon>Dactylonectria</taxon>
    </lineage>
</organism>
<evidence type="ECO:0000259" key="9">
    <source>
        <dbReference type="PROSITE" id="PS50157"/>
    </source>
</evidence>
<dbReference type="Gene3D" id="3.30.160.60">
    <property type="entry name" value="Classic Zinc Finger"/>
    <property type="match status" value="2"/>
</dbReference>
<evidence type="ECO:0000256" key="5">
    <source>
        <dbReference type="ARBA" id="ARBA00022833"/>
    </source>
</evidence>
<keyword evidence="3" id="KW-0677">Repeat</keyword>
<keyword evidence="2" id="KW-0479">Metal-binding</keyword>
<evidence type="ECO:0000256" key="7">
    <source>
        <dbReference type="PROSITE-ProRule" id="PRU00042"/>
    </source>
</evidence>
<keyword evidence="5" id="KW-0862">Zinc</keyword>